<feature type="compositionally biased region" description="Basic and acidic residues" evidence="1">
    <location>
        <begin position="185"/>
        <end position="209"/>
    </location>
</feature>
<evidence type="ECO:0000256" key="1">
    <source>
        <dbReference type="SAM" id="MobiDB-lite"/>
    </source>
</evidence>
<evidence type="ECO:0008006" key="4">
    <source>
        <dbReference type="Google" id="ProtNLM"/>
    </source>
</evidence>
<evidence type="ECO:0000313" key="3">
    <source>
        <dbReference type="Proteomes" id="UP001492380"/>
    </source>
</evidence>
<reference evidence="2 3" key="1">
    <citation type="submission" date="2024-04" db="EMBL/GenBank/DDBJ databases">
        <title>Phyllosticta paracitricarpa is synonymous to the EU quarantine fungus P. citricarpa based on phylogenomic analyses.</title>
        <authorList>
            <consortium name="Lawrence Berkeley National Laboratory"/>
            <person name="Van Ingen-Buijs V.A."/>
            <person name="Van Westerhoven A.C."/>
            <person name="Haridas S."/>
            <person name="Skiadas P."/>
            <person name="Martin F."/>
            <person name="Groenewald J.Z."/>
            <person name="Crous P.W."/>
            <person name="Seidl M.F."/>
        </authorList>
    </citation>
    <scope>NUCLEOTIDE SEQUENCE [LARGE SCALE GENOMIC DNA]</scope>
    <source>
        <strain evidence="2 3">CBS 123374</strain>
    </source>
</reference>
<gene>
    <name evidence="2" type="ORF">HDK90DRAFT_529478</name>
</gene>
<dbReference type="Proteomes" id="UP001492380">
    <property type="component" value="Unassembled WGS sequence"/>
</dbReference>
<feature type="region of interest" description="Disordered" evidence="1">
    <location>
        <begin position="185"/>
        <end position="241"/>
    </location>
</feature>
<organism evidence="2 3">
    <name type="scientific">Phyllosticta capitalensis</name>
    <dbReference type="NCBI Taxonomy" id="121624"/>
    <lineage>
        <taxon>Eukaryota</taxon>
        <taxon>Fungi</taxon>
        <taxon>Dikarya</taxon>
        <taxon>Ascomycota</taxon>
        <taxon>Pezizomycotina</taxon>
        <taxon>Dothideomycetes</taxon>
        <taxon>Dothideomycetes incertae sedis</taxon>
        <taxon>Botryosphaeriales</taxon>
        <taxon>Phyllostictaceae</taxon>
        <taxon>Phyllosticta</taxon>
    </lineage>
</organism>
<proteinExistence type="predicted"/>
<comment type="caution">
    <text evidence="2">The sequence shown here is derived from an EMBL/GenBank/DDBJ whole genome shotgun (WGS) entry which is preliminary data.</text>
</comment>
<keyword evidence="3" id="KW-1185">Reference proteome</keyword>
<sequence length="241" mass="27782">MGTSASRRLRRLHLQPIDRTEQIAAKRRIRHKLKALNIATSHELQLHRADFASSLLTRREYKTARAATLLHTQRLTLQIDPPTPPRASLAGLPRELRQQIFLNLLSDDDLGDDRRPHAMIAQATRVGLVCRTFRADMGYVERVWRVRLAVQSALYAPQRAHFESVARGLSAAACLAQTRALNRRIREERNRRRNERAREKQMRKGERGGGRGKVRRRGWKRAGKTAWCQTPWSGSRTTFDE</sequence>
<accession>A0ABR1Y9N4</accession>
<evidence type="ECO:0000313" key="2">
    <source>
        <dbReference type="EMBL" id="KAK8222664.1"/>
    </source>
</evidence>
<dbReference type="EMBL" id="JBBWRZ010000015">
    <property type="protein sequence ID" value="KAK8222664.1"/>
    <property type="molecule type" value="Genomic_DNA"/>
</dbReference>
<feature type="compositionally biased region" description="Polar residues" evidence="1">
    <location>
        <begin position="227"/>
        <end position="241"/>
    </location>
</feature>
<name>A0ABR1Y9N4_9PEZI</name>
<feature type="compositionally biased region" description="Basic residues" evidence="1">
    <location>
        <begin position="210"/>
        <end position="223"/>
    </location>
</feature>
<protein>
    <recommendedName>
        <fullName evidence="4">F-box domain-containing protein</fullName>
    </recommendedName>
</protein>